<proteinExistence type="predicted"/>
<evidence type="ECO:0000313" key="2">
    <source>
        <dbReference type="EMBL" id="MER6904451.1"/>
    </source>
</evidence>
<feature type="domain" description="DUF397" evidence="1">
    <location>
        <begin position="13"/>
        <end position="63"/>
    </location>
</feature>
<reference evidence="2 3" key="1">
    <citation type="submission" date="2024-06" db="EMBL/GenBank/DDBJ databases">
        <title>The Natural Products Discovery Center: Release of the First 8490 Sequenced Strains for Exploring Actinobacteria Biosynthetic Diversity.</title>
        <authorList>
            <person name="Kalkreuter E."/>
            <person name="Kautsar S.A."/>
            <person name="Yang D."/>
            <person name="Bader C.D."/>
            <person name="Teijaro C.N."/>
            <person name="Fluegel L."/>
            <person name="Davis C.M."/>
            <person name="Simpson J.R."/>
            <person name="Lauterbach L."/>
            <person name="Steele A.D."/>
            <person name="Gui C."/>
            <person name="Meng S."/>
            <person name="Li G."/>
            <person name="Viehrig K."/>
            <person name="Ye F."/>
            <person name="Su P."/>
            <person name="Kiefer A.F."/>
            <person name="Nichols A."/>
            <person name="Cepeda A.J."/>
            <person name="Yan W."/>
            <person name="Fan B."/>
            <person name="Jiang Y."/>
            <person name="Adhikari A."/>
            <person name="Zheng C.-J."/>
            <person name="Schuster L."/>
            <person name="Cowan T.M."/>
            <person name="Smanski M.J."/>
            <person name="Chevrette M.G."/>
            <person name="De Carvalho L.P.S."/>
            <person name="Shen B."/>
        </authorList>
    </citation>
    <scope>NUCLEOTIDE SEQUENCE [LARGE SCALE GENOMIC DNA]</scope>
    <source>
        <strain evidence="2 3">NPDC000632</strain>
    </source>
</reference>
<dbReference type="Pfam" id="PF04149">
    <property type="entry name" value="DUF397"/>
    <property type="match status" value="1"/>
</dbReference>
<name>A0ABV1VD92_9ACTN</name>
<accession>A0ABV1VD92</accession>
<evidence type="ECO:0000259" key="1">
    <source>
        <dbReference type="Pfam" id="PF04149"/>
    </source>
</evidence>
<dbReference type="Proteomes" id="UP001490330">
    <property type="component" value="Unassembled WGS sequence"/>
</dbReference>
<dbReference type="RefSeq" id="WP_350720631.1">
    <property type="nucleotide sequence ID" value="NZ_JBEPCO010000020.1"/>
</dbReference>
<evidence type="ECO:0000313" key="3">
    <source>
        <dbReference type="Proteomes" id="UP001490330"/>
    </source>
</evidence>
<dbReference type="InterPro" id="IPR007278">
    <property type="entry name" value="DUF397"/>
</dbReference>
<protein>
    <submittedName>
        <fullName evidence="2">DUF397 domain-containing protein</fullName>
    </submittedName>
</protein>
<sequence>MNSSFDDSETPRTWFKSSYSNGAGGECVECAPVGDLVLVRDTKIGDQVVAEVGAQAWLSFTRAMGRGWPEVQ</sequence>
<comment type="caution">
    <text evidence="2">The sequence shown here is derived from an EMBL/GenBank/DDBJ whole genome shotgun (WGS) entry which is preliminary data.</text>
</comment>
<gene>
    <name evidence="2" type="ORF">ABT322_11830</name>
</gene>
<dbReference type="EMBL" id="JBEPCV010000008">
    <property type="protein sequence ID" value="MER6904451.1"/>
    <property type="molecule type" value="Genomic_DNA"/>
</dbReference>
<keyword evidence="3" id="KW-1185">Reference proteome</keyword>
<organism evidence="2 3">
    <name type="scientific">Streptomyces flaveolus</name>
    <dbReference type="NCBI Taxonomy" id="67297"/>
    <lineage>
        <taxon>Bacteria</taxon>
        <taxon>Bacillati</taxon>
        <taxon>Actinomycetota</taxon>
        <taxon>Actinomycetes</taxon>
        <taxon>Kitasatosporales</taxon>
        <taxon>Streptomycetaceae</taxon>
        <taxon>Streptomyces</taxon>
    </lineage>
</organism>